<dbReference type="SUPFAM" id="SSF46689">
    <property type="entry name" value="Homeodomain-like"/>
    <property type="match status" value="1"/>
</dbReference>
<evidence type="ECO:0000313" key="5">
    <source>
        <dbReference type="EMBL" id="MBC5787676.1"/>
    </source>
</evidence>
<dbReference type="InterPro" id="IPR020449">
    <property type="entry name" value="Tscrpt_reg_AraC-type_HTH"/>
</dbReference>
<dbReference type="PANTHER" id="PTHR43280:SF28">
    <property type="entry name" value="HTH-TYPE TRANSCRIPTIONAL ACTIVATOR RHAS"/>
    <property type="match status" value="1"/>
</dbReference>
<dbReference type="Gene3D" id="2.60.120.10">
    <property type="entry name" value="Jelly Rolls"/>
    <property type="match status" value="1"/>
</dbReference>
<keyword evidence="2" id="KW-0238">DNA-binding</keyword>
<reference evidence="5 6" key="1">
    <citation type="submission" date="2020-08" db="EMBL/GenBank/DDBJ databases">
        <title>Genome public.</title>
        <authorList>
            <person name="Liu C."/>
            <person name="Sun Q."/>
        </authorList>
    </citation>
    <scope>NUCLEOTIDE SEQUENCE [LARGE SCALE GENOMIC DNA]</scope>
    <source>
        <strain evidence="5 6">NSJ-27</strain>
    </source>
</reference>
<accession>A0ABR7IRA0</accession>
<evidence type="ECO:0000256" key="3">
    <source>
        <dbReference type="ARBA" id="ARBA00023163"/>
    </source>
</evidence>
<dbReference type="SMART" id="SM00342">
    <property type="entry name" value="HTH_ARAC"/>
    <property type="match status" value="1"/>
</dbReference>
<sequence>MKNDLDCILKHSIQLEPYLETAVTESIEYLKRVFEYNKLIGKTYFESKQVFSKPLFLKEENIAVSLHILDTKYCDGKMNPDSGPVLHHHDFYEVNYIYKGGVTNYLPNTVFHQDEGQILLMNPYAQHTVQTDDEDTLLFNIVIKQGFSATILNNPALNNLSVANLFLDTSLGMSPIQPYLIFQNEPEIQLILHQMIVEYYQRQPYYQQRLYAKFIDLWSMFARQKNRERQQGDKSNYPENMVEILNFIREHYADVTLNDLSKRFGYSTHHLSLNIQKHTGYKFNEIVSKFKMQNAITYLLYTEYSLNEIVDLIGYKDVGYFIKMFRKNFGISPIAYRNQHK</sequence>
<dbReference type="InterPro" id="IPR011051">
    <property type="entry name" value="RmlC_Cupin_sf"/>
</dbReference>
<dbReference type="Proteomes" id="UP000649151">
    <property type="component" value="Unassembled WGS sequence"/>
</dbReference>
<dbReference type="InterPro" id="IPR009057">
    <property type="entry name" value="Homeodomain-like_sf"/>
</dbReference>
<evidence type="ECO:0000256" key="2">
    <source>
        <dbReference type="ARBA" id="ARBA00023125"/>
    </source>
</evidence>
<organism evidence="5 6">
    <name type="scientific">Clostridium facile</name>
    <dbReference type="NCBI Taxonomy" id="2763035"/>
    <lineage>
        <taxon>Bacteria</taxon>
        <taxon>Bacillati</taxon>
        <taxon>Bacillota</taxon>
        <taxon>Clostridia</taxon>
        <taxon>Eubacteriales</taxon>
        <taxon>Clostridiaceae</taxon>
        <taxon>Clostridium</taxon>
    </lineage>
</organism>
<dbReference type="PROSITE" id="PS01124">
    <property type="entry name" value="HTH_ARAC_FAMILY_2"/>
    <property type="match status" value="1"/>
</dbReference>
<dbReference type="InterPro" id="IPR018060">
    <property type="entry name" value="HTH_AraC"/>
</dbReference>
<dbReference type="RefSeq" id="WP_069986705.1">
    <property type="nucleotide sequence ID" value="NZ_JACOQK010000001.1"/>
</dbReference>
<dbReference type="PANTHER" id="PTHR43280">
    <property type="entry name" value="ARAC-FAMILY TRANSCRIPTIONAL REGULATOR"/>
    <property type="match status" value="1"/>
</dbReference>
<gene>
    <name evidence="5" type="ORF">H8Z77_06540</name>
</gene>
<dbReference type="InterPro" id="IPR003313">
    <property type="entry name" value="AraC-bd"/>
</dbReference>
<proteinExistence type="predicted"/>
<dbReference type="InterPro" id="IPR014710">
    <property type="entry name" value="RmlC-like_jellyroll"/>
</dbReference>
<dbReference type="Pfam" id="PF12833">
    <property type="entry name" value="HTH_18"/>
    <property type="match status" value="1"/>
</dbReference>
<keyword evidence="6" id="KW-1185">Reference proteome</keyword>
<evidence type="ECO:0000313" key="6">
    <source>
        <dbReference type="Proteomes" id="UP000649151"/>
    </source>
</evidence>
<name>A0ABR7IRA0_9CLOT</name>
<protein>
    <submittedName>
        <fullName evidence="5">Helix-turn-helix domain-containing protein</fullName>
    </submittedName>
</protein>
<evidence type="ECO:0000259" key="4">
    <source>
        <dbReference type="PROSITE" id="PS01124"/>
    </source>
</evidence>
<keyword evidence="1" id="KW-0805">Transcription regulation</keyword>
<dbReference type="SUPFAM" id="SSF51182">
    <property type="entry name" value="RmlC-like cupins"/>
    <property type="match status" value="1"/>
</dbReference>
<keyword evidence="3" id="KW-0804">Transcription</keyword>
<feature type="domain" description="HTH araC/xylS-type" evidence="4">
    <location>
        <begin position="242"/>
        <end position="339"/>
    </location>
</feature>
<dbReference type="PRINTS" id="PR00032">
    <property type="entry name" value="HTHARAC"/>
</dbReference>
<evidence type="ECO:0000256" key="1">
    <source>
        <dbReference type="ARBA" id="ARBA00023015"/>
    </source>
</evidence>
<dbReference type="Gene3D" id="1.10.10.60">
    <property type="entry name" value="Homeodomain-like"/>
    <property type="match status" value="2"/>
</dbReference>
<comment type="caution">
    <text evidence="5">The sequence shown here is derived from an EMBL/GenBank/DDBJ whole genome shotgun (WGS) entry which is preliminary data.</text>
</comment>
<dbReference type="Pfam" id="PF02311">
    <property type="entry name" value="AraC_binding"/>
    <property type="match status" value="1"/>
</dbReference>
<dbReference type="EMBL" id="JACOQK010000001">
    <property type="protein sequence ID" value="MBC5787676.1"/>
    <property type="molecule type" value="Genomic_DNA"/>
</dbReference>